<keyword evidence="2" id="KW-1185">Reference proteome</keyword>
<name>A0A437GUL2_9SPHN</name>
<dbReference type="InterPro" id="IPR002347">
    <property type="entry name" value="SDR_fam"/>
</dbReference>
<dbReference type="Gene3D" id="3.40.50.720">
    <property type="entry name" value="NAD(P)-binding Rossmann-like Domain"/>
    <property type="match status" value="1"/>
</dbReference>
<protein>
    <submittedName>
        <fullName evidence="1">SDR family oxidoreductase</fullName>
    </submittedName>
</protein>
<dbReference type="SUPFAM" id="SSF51735">
    <property type="entry name" value="NAD(P)-binding Rossmann-fold domains"/>
    <property type="match status" value="1"/>
</dbReference>
<dbReference type="EMBL" id="RXOL01000009">
    <property type="protein sequence ID" value="RVQ65145.1"/>
    <property type="molecule type" value="Genomic_DNA"/>
</dbReference>
<organism evidence="1 2">
    <name type="scientific">Croceicoccus ponticola</name>
    <dbReference type="NCBI Taxonomy" id="2217664"/>
    <lineage>
        <taxon>Bacteria</taxon>
        <taxon>Pseudomonadati</taxon>
        <taxon>Pseudomonadota</taxon>
        <taxon>Alphaproteobacteria</taxon>
        <taxon>Sphingomonadales</taxon>
        <taxon>Erythrobacteraceae</taxon>
        <taxon>Croceicoccus</taxon>
    </lineage>
</organism>
<proteinExistence type="predicted"/>
<dbReference type="AlphaFoldDB" id="A0A437GUL2"/>
<comment type="caution">
    <text evidence="1">The sequence shown here is derived from an EMBL/GenBank/DDBJ whole genome shotgun (WGS) entry which is preliminary data.</text>
</comment>
<sequence length="81" mass="8979">MWGQHGITVNIINPALETRAFDEWKAARPEFVEALKEKIPMRRLGKPDRDAGPLAIVIASDDASYMSGQKFMLEGGLHTLA</sequence>
<accession>A0A437GUL2</accession>
<dbReference type="Pfam" id="PF13561">
    <property type="entry name" value="adh_short_C2"/>
    <property type="match status" value="1"/>
</dbReference>
<evidence type="ECO:0000313" key="2">
    <source>
        <dbReference type="Proteomes" id="UP000283003"/>
    </source>
</evidence>
<gene>
    <name evidence="1" type="ORF">EKN06_14125</name>
</gene>
<dbReference type="OrthoDB" id="9796652at2"/>
<reference evidence="1 2" key="1">
    <citation type="submission" date="2018-12" db="EMBL/GenBank/DDBJ databases">
        <title>Croceicoccus ponticola sp. nov., a lipolytic bacterium isolated from seawater.</title>
        <authorList>
            <person name="Yoon J.-H."/>
        </authorList>
    </citation>
    <scope>NUCLEOTIDE SEQUENCE [LARGE SCALE GENOMIC DNA]</scope>
    <source>
        <strain evidence="1 2">GM-16</strain>
    </source>
</reference>
<evidence type="ECO:0000313" key="1">
    <source>
        <dbReference type="EMBL" id="RVQ65145.1"/>
    </source>
</evidence>
<dbReference type="InterPro" id="IPR036291">
    <property type="entry name" value="NAD(P)-bd_dom_sf"/>
</dbReference>
<dbReference type="Proteomes" id="UP000283003">
    <property type="component" value="Unassembled WGS sequence"/>
</dbReference>